<keyword evidence="3" id="KW-1185">Reference proteome</keyword>
<proteinExistence type="predicted"/>
<dbReference type="Proteomes" id="UP000244855">
    <property type="component" value="Unassembled WGS sequence"/>
</dbReference>
<organism evidence="2 3">
    <name type="scientific">Periconia macrospinosa</name>
    <dbReference type="NCBI Taxonomy" id="97972"/>
    <lineage>
        <taxon>Eukaryota</taxon>
        <taxon>Fungi</taxon>
        <taxon>Dikarya</taxon>
        <taxon>Ascomycota</taxon>
        <taxon>Pezizomycotina</taxon>
        <taxon>Dothideomycetes</taxon>
        <taxon>Pleosporomycetidae</taxon>
        <taxon>Pleosporales</taxon>
        <taxon>Massarineae</taxon>
        <taxon>Periconiaceae</taxon>
        <taxon>Periconia</taxon>
    </lineage>
</organism>
<dbReference type="EMBL" id="KZ805300">
    <property type="protein sequence ID" value="PVI08430.1"/>
    <property type="molecule type" value="Genomic_DNA"/>
</dbReference>
<evidence type="ECO:0000256" key="1">
    <source>
        <dbReference type="SAM" id="MobiDB-lite"/>
    </source>
</evidence>
<dbReference type="AlphaFoldDB" id="A0A2V1EG00"/>
<gene>
    <name evidence="2" type="ORF">DM02DRAFT_665775</name>
</gene>
<evidence type="ECO:0000313" key="3">
    <source>
        <dbReference type="Proteomes" id="UP000244855"/>
    </source>
</evidence>
<feature type="region of interest" description="Disordered" evidence="1">
    <location>
        <begin position="104"/>
        <end position="124"/>
    </location>
</feature>
<name>A0A2V1EG00_9PLEO</name>
<evidence type="ECO:0000313" key="2">
    <source>
        <dbReference type="EMBL" id="PVI08430.1"/>
    </source>
</evidence>
<sequence length="141" mass="15286">MLLAVAEGISIPACVCPSVRSASAGHETASASFPSLASPLPQQPVAFLTATTQSPVPSEVLVDEHAPRNQTIRLCPFRALVLLVVDMLIKLFPQGMKLHPRKQQAVTGGRGQKYAPRRRGGSRRTLQRPLMNGHFDIKGWP</sequence>
<accession>A0A2V1EG00</accession>
<feature type="compositionally biased region" description="Basic residues" evidence="1">
    <location>
        <begin position="115"/>
        <end position="124"/>
    </location>
</feature>
<reference evidence="2 3" key="1">
    <citation type="journal article" date="2018" name="Sci. Rep.">
        <title>Comparative genomics provides insights into the lifestyle and reveals functional heterogeneity of dark septate endophytic fungi.</title>
        <authorList>
            <person name="Knapp D.G."/>
            <person name="Nemeth J.B."/>
            <person name="Barry K."/>
            <person name="Hainaut M."/>
            <person name="Henrissat B."/>
            <person name="Johnson J."/>
            <person name="Kuo A."/>
            <person name="Lim J.H.P."/>
            <person name="Lipzen A."/>
            <person name="Nolan M."/>
            <person name="Ohm R.A."/>
            <person name="Tamas L."/>
            <person name="Grigoriev I.V."/>
            <person name="Spatafora J.W."/>
            <person name="Nagy L.G."/>
            <person name="Kovacs G.M."/>
        </authorList>
    </citation>
    <scope>NUCLEOTIDE SEQUENCE [LARGE SCALE GENOMIC DNA]</scope>
    <source>
        <strain evidence="2 3">DSE2036</strain>
    </source>
</reference>
<protein>
    <submittedName>
        <fullName evidence="2">Uncharacterized protein</fullName>
    </submittedName>
</protein>